<keyword evidence="3" id="KW-1185">Reference proteome</keyword>
<feature type="compositionally biased region" description="Basic and acidic residues" evidence="1">
    <location>
        <begin position="118"/>
        <end position="127"/>
    </location>
</feature>
<name>A0ABR4C1Y6_9HELO</name>
<evidence type="ECO:0000313" key="2">
    <source>
        <dbReference type="EMBL" id="KAL2063914.1"/>
    </source>
</evidence>
<reference evidence="2 3" key="1">
    <citation type="journal article" date="2024" name="Commun. Biol.">
        <title>Comparative genomic analysis of thermophilic fungi reveals convergent evolutionary adaptations and gene losses.</title>
        <authorList>
            <person name="Steindorff A.S."/>
            <person name="Aguilar-Pontes M.V."/>
            <person name="Robinson A.J."/>
            <person name="Andreopoulos B."/>
            <person name="LaButti K."/>
            <person name="Kuo A."/>
            <person name="Mondo S."/>
            <person name="Riley R."/>
            <person name="Otillar R."/>
            <person name="Haridas S."/>
            <person name="Lipzen A."/>
            <person name="Grimwood J."/>
            <person name="Schmutz J."/>
            <person name="Clum A."/>
            <person name="Reid I.D."/>
            <person name="Moisan M.C."/>
            <person name="Butler G."/>
            <person name="Nguyen T.T.M."/>
            <person name="Dewar K."/>
            <person name="Conant G."/>
            <person name="Drula E."/>
            <person name="Henrissat B."/>
            <person name="Hansel C."/>
            <person name="Singer S."/>
            <person name="Hutchinson M.I."/>
            <person name="de Vries R.P."/>
            <person name="Natvig D.O."/>
            <person name="Powell A.J."/>
            <person name="Tsang A."/>
            <person name="Grigoriev I.V."/>
        </authorList>
    </citation>
    <scope>NUCLEOTIDE SEQUENCE [LARGE SCALE GENOMIC DNA]</scope>
    <source>
        <strain evidence="2 3">CBS 494.80</strain>
    </source>
</reference>
<organism evidence="2 3">
    <name type="scientific">Oculimacula yallundae</name>
    <dbReference type="NCBI Taxonomy" id="86028"/>
    <lineage>
        <taxon>Eukaryota</taxon>
        <taxon>Fungi</taxon>
        <taxon>Dikarya</taxon>
        <taxon>Ascomycota</taxon>
        <taxon>Pezizomycotina</taxon>
        <taxon>Leotiomycetes</taxon>
        <taxon>Helotiales</taxon>
        <taxon>Ploettnerulaceae</taxon>
        <taxon>Oculimacula</taxon>
    </lineage>
</organism>
<feature type="region of interest" description="Disordered" evidence="1">
    <location>
        <begin position="113"/>
        <end position="133"/>
    </location>
</feature>
<comment type="caution">
    <text evidence="2">The sequence shown here is derived from an EMBL/GenBank/DDBJ whole genome shotgun (WGS) entry which is preliminary data.</text>
</comment>
<dbReference type="Proteomes" id="UP001595075">
    <property type="component" value="Unassembled WGS sequence"/>
</dbReference>
<evidence type="ECO:0000313" key="3">
    <source>
        <dbReference type="Proteomes" id="UP001595075"/>
    </source>
</evidence>
<proteinExistence type="predicted"/>
<gene>
    <name evidence="2" type="ORF">VTL71DRAFT_4408</name>
</gene>
<dbReference type="EMBL" id="JAZHXI010000014">
    <property type="protein sequence ID" value="KAL2063914.1"/>
    <property type="molecule type" value="Genomic_DNA"/>
</dbReference>
<evidence type="ECO:0000256" key="1">
    <source>
        <dbReference type="SAM" id="MobiDB-lite"/>
    </source>
</evidence>
<protein>
    <submittedName>
        <fullName evidence="2">Uncharacterized protein</fullName>
    </submittedName>
</protein>
<sequence>MYPEVMSVNGQDERDELDGMKLIDPAILGSTEMDVNPPSLITDDAGQCGIEAGEGANIKDTDLKEGEESPSAKVSLALSHLPISQAQMFDDSSFQILPSIFLQYIEANMKQQTKGAKRSAEEQDEKKKRARTVSMSNNEAVMPHIEFFKRPGKTDLRVFWDEYCAPADIPPDFEDRAMIRRIVSEVALERGHEIAMITECKFRGNIVEHNHGCGDEQRLFYYAEHIEVEFGYKKNLFSPALGKSDGLPFESATIYFGPDDECEGDNIRPWRKGGRAPVVWGQNEKLKLGHPRLV</sequence>
<accession>A0ABR4C1Y6</accession>